<dbReference type="OrthoDB" id="432685at2759"/>
<dbReference type="Pfam" id="PF00970">
    <property type="entry name" value="FAD_binding_6"/>
    <property type="match status" value="1"/>
</dbReference>
<dbReference type="PROSITE" id="PS51384">
    <property type="entry name" value="FAD_FR"/>
    <property type="match status" value="1"/>
</dbReference>
<feature type="binding site" evidence="11">
    <location>
        <position position="145"/>
    </location>
    <ligand>
        <name>FAD</name>
        <dbReference type="ChEBI" id="CHEBI:57692"/>
    </ligand>
</feature>
<dbReference type="InterPro" id="IPR039261">
    <property type="entry name" value="FNR_nucleotide-bd"/>
</dbReference>
<evidence type="ECO:0000256" key="2">
    <source>
        <dbReference type="ARBA" id="ARBA00004572"/>
    </source>
</evidence>
<dbReference type="InterPro" id="IPR001834">
    <property type="entry name" value="CBR-like"/>
</dbReference>
<dbReference type="InterPro" id="IPR001433">
    <property type="entry name" value="OxRdtase_FAD/NAD-bd"/>
</dbReference>
<evidence type="ECO:0000256" key="6">
    <source>
        <dbReference type="ARBA" id="ARBA00022827"/>
    </source>
</evidence>
<dbReference type="Gene3D" id="2.40.30.10">
    <property type="entry name" value="Translation factors"/>
    <property type="match status" value="1"/>
</dbReference>
<organism evidence="14 15">
    <name type="scientific">Parasitella parasitica</name>
    <dbReference type="NCBI Taxonomy" id="35722"/>
    <lineage>
        <taxon>Eukaryota</taxon>
        <taxon>Fungi</taxon>
        <taxon>Fungi incertae sedis</taxon>
        <taxon>Mucoromycota</taxon>
        <taxon>Mucoromycotina</taxon>
        <taxon>Mucoromycetes</taxon>
        <taxon>Mucorales</taxon>
        <taxon>Mucorineae</taxon>
        <taxon>Mucoraceae</taxon>
        <taxon>Parasitella</taxon>
    </lineage>
</organism>
<dbReference type="SUPFAM" id="SSF63380">
    <property type="entry name" value="Riboflavin synthase domain-like"/>
    <property type="match status" value="1"/>
</dbReference>
<dbReference type="GO" id="GO:0005741">
    <property type="term" value="C:mitochondrial outer membrane"/>
    <property type="evidence" value="ECO:0007669"/>
    <property type="project" value="UniProtKB-SubCell"/>
</dbReference>
<feature type="domain" description="FAD-binding FR-type" evidence="13">
    <location>
        <begin position="92"/>
        <end position="195"/>
    </location>
</feature>
<dbReference type="AlphaFoldDB" id="A0A0B7NBY0"/>
<dbReference type="InterPro" id="IPR017927">
    <property type="entry name" value="FAD-bd_FR_type"/>
</dbReference>
<reference evidence="14 15" key="1">
    <citation type="submission" date="2014-09" db="EMBL/GenBank/DDBJ databases">
        <authorList>
            <person name="Ellenberger Sabrina"/>
        </authorList>
    </citation>
    <scope>NUCLEOTIDE SEQUENCE [LARGE SCALE GENOMIC DNA]</scope>
    <source>
        <strain evidence="14 15">CBS 412.66</strain>
    </source>
</reference>
<dbReference type="GO" id="GO:0090524">
    <property type="term" value="F:cytochrome-b5 reductase activity, acting on NADH"/>
    <property type="evidence" value="ECO:0007669"/>
    <property type="project" value="UniProtKB-EC"/>
</dbReference>
<evidence type="ECO:0000256" key="3">
    <source>
        <dbReference type="ARBA" id="ARBA00006105"/>
    </source>
</evidence>
<keyword evidence="15" id="KW-1185">Reference proteome</keyword>
<dbReference type="Gene3D" id="3.40.50.80">
    <property type="entry name" value="Nucleotide-binding domain of ferredoxin-NADP reductase (FNR) module"/>
    <property type="match status" value="1"/>
</dbReference>
<evidence type="ECO:0000256" key="1">
    <source>
        <dbReference type="ARBA" id="ARBA00001974"/>
    </source>
</evidence>
<evidence type="ECO:0000313" key="15">
    <source>
        <dbReference type="Proteomes" id="UP000054107"/>
    </source>
</evidence>
<dbReference type="EC" id="1.6.2.2" evidence="12"/>
<comment type="catalytic activity">
    <reaction evidence="10 12">
        <text>2 Fe(III)-[cytochrome b5] + NADH = 2 Fe(II)-[cytochrome b5] + NAD(+) + H(+)</text>
        <dbReference type="Rhea" id="RHEA:46680"/>
        <dbReference type="Rhea" id="RHEA-COMP:10438"/>
        <dbReference type="Rhea" id="RHEA-COMP:10439"/>
        <dbReference type="ChEBI" id="CHEBI:15378"/>
        <dbReference type="ChEBI" id="CHEBI:29033"/>
        <dbReference type="ChEBI" id="CHEBI:29034"/>
        <dbReference type="ChEBI" id="CHEBI:57540"/>
        <dbReference type="ChEBI" id="CHEBI:57945"/>
        <dbReference type="EC" id="1.6.2.2"/>
    </reaction>
</comment>
<feature type="binding site" evidence="11">
    <location>
        <position position="144"/>
    </location>
    <ligand>
        <name>FAD</name>
        <dbReference type="ChEBI" id="CHEBI:57692"/>
    </ligand>
</feature>
<evidence type="ECO:0000259" key="13">
    <source>
        <dbReference type="PROSITE" id="PS51384"/>
    </source>
</evidence>
<comment type="subcellular location">
    <subcellularLocation>
        <location evidence="2">Mitochondrion outer membrane</location>
        <topology evidence="2">Single-pass membrane protein</topology>
    </subcellularLocation>
</comment>
<keyword evidence="7 12" id="KW-0560">Oxidoreductase</keyword>
<evidence type="ECO:0000256" key="5">
    <source>
        <dbReference type="ARBA" id="ARBA00022787"/>
    </source>
</evidence>
<evidence type="ECO:0000256" key="9">
    <source>
        <dbReference type="ARBA" id="ARBA00023128"/>
    </source>
</evidence>
<dbReference type="PANTHER" id="PTHR19370:SF171">
    <property type="entry name" value="NADH-CYTOCHROME B5 REDUCTASE 2"/>
    <property type="match status" value="1"/>
</dbReference>
<dbReference type="InterPro" id="IPR017938">
    <property type="entry name" value="Riboflavin_synthase-like_b-brl"/>
</dbReference>
<keyword evidence="5" id="KW-1000">Mitochondrion outer membrane</keyword>
<evidence type="ECO:0000313" key="14">
    <source>
        <dbReference type="EMBL" id="CEP14931.1"/>
    </source>
</evidence>
<evidence type="ECO:0000256" key="4">
    <source>
        <dbReference type="ARBA" id="ARBA00022630"/>
    </source>
</evidence>
<keyword evidence="8 12" id="KW-0520">NAD</keyword>
<comment type="similarity">
    <text evidence="3 12">Belongs to the flavoprotein pyridine nucleotide cytochrome reductase family.</text>
</comment>
<feature type="binding site" evidence="11">
    <location>
        <position position="161"/>
    </location>
    <ligand>
        <name>FAD</name>
        <dbReference type="ChEBI" id="CHEBI:57692"/>
    </ligand>
</feature>
<dbReference type="InterPro" id="IPR001709">
    <property type="entry name" value="Flavoprot_Pyr_Nucl_cyt_Rdtase"/>
</dbReference>
<evidence type="ECO:0000256" key="8">
    <source>
        <dbReference type="ARBA" id="ARBA00023027"/>
    </source>
</evidence>
<feature type="binding site" evidence="11">
    <location>
        <position position="163"/>
    </location>
    <ligand>
        <name>FAD</name>
        <dbReference type="ChEBI" id="CHEBI:57692"/>
    </ligand>
</feature>
<dbReference type="SUPFAM" id="SSF52343">
    <property type="entry name" value="Ferredoxin reductase-like, C-terminal NADP-linked domain"/>
    <property type="match status" value="1"/>
</dbReference>
<dbReference type="EMBL" id="LN731777">
    <property type="protein sequence ID" value="CEP14931.1"/>
    <property type="molecule type" value="Genomic_DNA"/>
</dbReference>
<evidence type="ECO:0000256" key="7">
    <source>
        <dbReference type="ARBA" id="ARBA00023002"/>
    </source>
</evidence>
<keyword evidence="4 11" id="KW-0285">Flavoprotein</keyword>
<dbReference type="PRINTS" id="PR00406">
    <property type="entry name" value="CYTB5RDTASE"/>
</dbReference>
<dbReference type="PRINTS" id="PR00371">
    <property type="entry name" value="FPNCR"/>
</dbReference>
<dbReference type="Pfam" id="PF00175">
    <property type="entry name" value="NAD_binding_1"/>
    <property type="match status" value="1"/>
</dbReference>
<sequence>MRFITPAINGAIRTAAYNNTYRMAQKQTLGGLRQYSSQAEVKKSGGSKVLLAALVGAGVVGGLVYNKSDTKVVPIVEQVEKQSAPASAFNPSVFVSLKLLEVQPVSHNTSVFRFALPDGHASGLPVASCVVAKHTPAEGKPIIRPYTPVSEEETVGHVDFIIKKYDNGTLTPIIHSMKPGDTLDFKGPIPKFNWEQDQKSHVGMIAGGTGITPMLQVIRRVFHEKSNDKKTKISLIFANQTEEDILLKDELDKIAKEHPDRFKVVYALDKAPENWSGVTGYVTKEVVQAHLPGPKEEDFVIFVCGPPPMVKSLAGARTMKSQGELEGVLKELGYAQENVFKF</sequence>
<feature type="binding site" evidence="11">
    <location>
        <position position="212"/>
    </location>
    <ligand>
        <name>FAD</name>
        <dbReference type="ChEBI" id="CHEBI:57692"/>
    </ligand>
</feature>
<dbReference type="Proteomes" id="UP000054107">
    <property type="component" value="Unassembled WGS sequence"/>
</dbReference>
<keyword evidence="6 11" id="KW-0274">FAD</keyword>
<feature type="binding site" evidence="11">
    <location>
        <position position="146"/>
    </location>
    <ligand>
        <name>FAD</name>
        <dbReference type="ChEBI" id="CHEBI:57692"/>
    </ligand>
</feature>
<name>A0A0B7NBY0_9FUNG</name>
<protein>
    <recommendedName>
        <fullName evidence="12">NADH-cytochrome b5 reductase</fullName>
        <ecNumber evidence="12">1.6.2.2</ecNumber>
    </recommendedName>
</protein>
<accession>A0A0B7NBY0</accession>
<dbReference type="InterPro" id="IPR008333">
    <property type="entry name" value="Cbr1-like_FAD-bd_dom"/>
</dbReference>
<keyword evidence="9" id="KW-0496">Mitochondrion</keyword>
<proteinExistence type="inferred from homology"/>
<dbReference type="STRING" id="35722.A0A0B7NBY0"/>
<keyword evidence="5" id="KW-0472">Membrane</keyword>
<gene>
    <name evidence="14" type="primary">PARPA_09121.1 scaffold 35524</name>
</gene>
<dbReference type="FunFam" id="2.40.30.10:FF:000032">
    <property type="entry name" value="NADH-cytochrome b5 reductase"/>
    <property type="match status" value="1"/>
</dbReference>
<comment type="cofactor">
    <cofactor evidence="1 11 12">
        <name>FAD</name>
        <dbReference type="ChEBI" id="CHEBI:57692"/>
    </cofactor>
</comment>
<dbReference type="PANTHER" id="PTHR19370">
    <property type="entry name" value="NADH-CYTOCHROME B5 REDUCTASE"/>
    <property type="match status" value="1"/>
</dbReference>
<dbReference type="CDD" id="cd06183">
    <property type="entry name" value="cyt_b5_reduct_like"/>
    <property type="match status" value="1"/>
</dbReference>
<evidence type="ECO:0000256" key="12">
    <source>
        <dbReference type="RuleBase" id="RU361226"/>
    </source>
</evidence>
<dbReference type="FunFam" id="3.40.50.80:FF:000009">
    <property type="entry name" value="NADH-cytochrome b5 reductase"/>
    <property type="match status" value="1"/>
</dbReference>
<evidence type="ECO:0000256" key="11">
    <source>
        <dbReference type="PIRSR" id="PIRSR601834-1"/>
    </source>
</evidence>
<evidence type="ECO:0000256" key="10">
    <source>
        <dbReference type="ARBA" id="ARBA00047682"/>
    </source>
</evidence>